<feature type="binding site" evidence="7">
    <location>
        <position position="190"/>
    </location>
    <ligand>
        <name>Zn(2+)</name>
        <dbReference type="ChEBI" id="CHEBI:29105"/>
        <label>2</label>
    </ligand>
</feature>
<feature type="modified residue" description="N6-carboxylysine" evidence="7">
    <location>
        <position position="150"/>
    </location>
</feature>
<evidence type="ECO:0000313" key="10">
    <source>
        <dbReference type="Proteomes" id="UP000009885"/>
    </source>
</evidence>
<dbReference type="GO" id="GO:0008270">
    <property type="term" value="F:zinc ion binding"/>
    <property type="evidence" value="ECO:0007669"/>
    <property type="project" value="InterPro"/>
</dbReference>
<evidence type="ECO:0000256" key="4">
    <source>
        <dbReference type="ARBA" id="ARBA00022723"/>
    </source>
</evidence>
<evidence type="ECO:0000256" key="1">
    <source>
        <dbReference type="ARBA" id="ARBA00008829"/>
    </source>
</evidence>
<dbReference type="InterPro" id="IPR047604">
    <property type="entry name" value="Allantoinase_bact"/>
</dbReference>
<dbReference type="Gene3D" id="2.30.40.10">
    <property type="entry name" value="Urease, subunit C, domain 1"/>
    <property type="match status" value="1"/>
</dbReference>
<comment type="subunit">
    <text evidence="2 7">Homotetramer.</text>
</comment>
<dbReference type="SUPFAM" id="SSF51338">
    <property type="entry name" value="Composite domain of metallo-dependent hydrolases"/>
    <property type="match status" value="1"/>
</dbReference>
<keyword evidence="10" id="KW-1185">Reference proteome</keyword>
<dbReference type="PATRIC" id="fig|1229783.3.peg.1792"/>
<dbReference type="PANTHER" id="PTHR43668">
    <property type="entry name" value="ALLANTOINASE"/>
    <property type="match status" value="1"/>
</dbReference>
<evidence type="ECO:0000256" key="5">
    <source>
        <dbReference type="ARBA" id="ARBA00022801"/>
    </source>
</evidence>
<organism evidence="9 10">
    <name type="scientific">Staphylococcus massiliensis S46</name>
    <dbReference type="NCBI Taxonomy" id="1229783"/>
    <lineage>
        <taxon>Bacteria</taxon>
        <taxon>Bacillati</taxon>
        <taxon>Bacillota</taxon>
        <taxon>Bacilli</taxon>
        <taxon>Bacillales</taxon>
        <taxon>Staphylococcaceae</taxon>
        <taxon>Staphylococcus</taxon>
    </lineage>
</organism>
<dbReference type="EMBL" id="AMSQ01000015">
    <property type="protein sequence ID" value="EKU46813.1"/>
    <property type="molecule type" value="Genomic_DNA"/>
</dbReference>
<comment type="similarity">
    <text evidence="1">Belongs to the metallo-dependent hydrolases superfamily. Hydantoinase/dihydropyrimidinase family.</text>
</comment>
<dbReference type="PANTHER" id="PTHR43668:SF4">
    <property type="entry name" value="ALLANTOINASE"/>
    <property type="match status" value="1"/>
</dbReference>
<dbReference type="InterPro" id="IPR032466">
    <property type="entry name" value="Metal_Hydrolase"/>
</dbReference>
<dbReference type="GO" id="GO:0050897">
    <property type="term" value="F:cobalt ion binding"/>
    <property type="evidence" value="ECO:0007669"/>
    <property type="project" value="InterPro"/>
</dbReference>
<comment type="function">
    <text evidence="7">Catalyzes the conversion of allantoin (5-ureidohydantoin) to allantoic acid by hydrolytic cleavage of the five-member hydantoin ring.</text>
</comment>
<comment type="PTM">
    <text evidence="7">Carboxylation allows a single lysine to coordinate two zinc ions.</text>
</comment>
<dbReference type="InterPro" id="IPR050138">
    <property type="entry name" value="DHOase/Allantoinase_Hydrolase"/>
</dbReference>
<evidence type="ECO:0000256" key="3">
    <source>
        <dbReference type="ARBA" id="ARBA00022631"/>
    </source>
</evidence>
<proteinExistence type="inferred from homology"/>
<comment type="cofactor">
    <cofactor evidence="7">
        <name>Zn(2+)</name>
        <dbReference type="ChEBI" id="CHEBI:29105"/>
    </cofactor>
    <text evidence="7">Binds 2 Zn(2+) ions per subunit.</text>
</comment>
<dbReference type="Pfam" id="PF01979">
    <property type="entry name" value="Amidohydro_1"/>
    <property type="match status" value="1"/>
</dbReference>
<dbReference type="InterPro" id="IPR006680">
    <property type="entry name" value="Amidohydro-rel"/>
</dbReference>
<dbReference type="GO" id="GO:0005737">
    <property type="term" value="C:cytoplasm"/>
    <property type="evidence" value="ECO:0007669"/>
    <property type="project" value="TreeGrafter"/>
</dbReference>
<dbReference type="FunFam" id="3.20.20.140:FF:000174">
    <property type="entry name" value="Dihydropyrimidinase-related protein 2"/>
    <property type="match status" value="1"/>
</dbReference>
<dbReference type="eggNOG" id="COG0044">
    <property type="taxonomic scope" value="Bacteria"/>
</dbReference>
<feature type="domain" description="Amidohydrolase-related" evidence="8">
    <location>
        <begin position="50"/>
        <end position="437"/>
    </location>
</feature>
<comment type="caution">
    <text evidence="9">The sequence shown here is derived from an EMBL/GenBank/DDBJ whole genome shotgun (WGS) entry which is preliminary data.</text>
</comment>
<feature type="binding site" description="via carbamate group" evidence="7">
    <location>
        <position position="150"/>
    </location>
    <ligand>
        <name>Zn(2+)</name>
        <dbReference type="ChEBI" id="CHEBI:29105"/>
        <label>2</label>
    </ligand>
</feature>
<dbReference type="GO" id="GO:0006145">
    <property type="term" value="P:purine nucleobase catabolic process"/>
    <property type="evidence" value="ECO:0007669"/>
    <property type="project" value="TreeGrafter"/>
</dbReference>
<name>K9AHM9_9STAP</name>
<dbReference type="Gene3D" id="3.20.20.140">
    <property type="entry name" value="Metal-dependent hydrolases"/>
    <property type="match status" value="1"/>
</dbReference>
<dbReference type="HAMAP" id="MF_01645">
    <property type="entry name" value="Hydantoinase"/>
    <property type="match status" value="1"/>
</dbReference>
<evidence type="ECO:0000259" key="8">
    <source>
        <dbReference type="Pfam" id="PF01979"/>
    </source>
</evidence>
<comment type="pathway">
    <text evidence="7">Nitrogen metabolism; (S)-allantoin degradation; allantoate from (S)-allantoin: step 1/1.</text>
</comment>
<dbReference type="STRING" id="1229783.C273_08916"/>
<dbReference type="OrthoDB" id="9765462at2"/>
<feature type="binding site" evidence="7">
    <location>
        <position position="246"/>
    </location>
    <ligand>
        <name>Zn(2+)</name>
        <dbReference type="ChEBI" id="CHEBI:29105"/>
        <label>2</label>
    </ligand>
</feature>
<dbReference type="UniPathway" id="UPA00395">
    <property type="reaction ID" value="UER00653"/>
</dbReference>
<sequence length="457" mass="49617">MTNRLSIINGTVLLPNQAKVTNINVENGKIVEIGDDIAQFGRIIDAKGLIVSPGMVDAHVHISEPGGGVRDLWEGYETGTRAAAKGGVTTFIEMPLNQIPATTDHASFMTKLKSGEGKLTVDVASYGGVVPYNLNGGIQEQHEDGVVGFKCFLATCGDPSIEGDFMNVDDYSLYEGMKQVKATGKTLLVHAENAAITDKLQERYLNEGKTSMTDYVDSRPVIAEVEAIRKVILFAKETGCPVHIVHVACHEGVEAVVAARRDGVDITCETCTHYLYFAKSMLNALGPVAKSAPPIREADQREALFKDLINGDISFVTSDHSPCTPDLKDTDNAFKAWGGISGLQNDVDILFDEAVNKRGMSLVRFQEVIAKHPAAKFNLSDKGTIEVGKDADFVMIDPNQGYTLSEDDLEYRNPMSPYVGMHIGARVVRTILRGETVYDIDGGVASRKLGTFLFEKP</sequence>
<reference evidence="9 10" key="1">
    <citation type="journal article" date="2013" name="Genome Announc.">
        <title>Genome Sequence of Staphylococcus massiliensis Strain S46, Isolated from the Surface of Healthy Human Skin.</title>
        <authorList>
            <person name="Srivastav R."/>
            <person name="Singh A."/>
            <person name="Jangir P.K."/>
            <person name="Kumari C."/>
            <person name="Muduli S."/>
            <person name="Sharma R."/>
        </authorList>
    </citation>
    <scope>NUCLEOTIDE SEQUENCE [LARGE SCALE GENOMIC DNA]</scope>
    <source>
        <strain evidence="9 10">S46</strain>
    </source>
</reference>
<feature type="binding site" description="via carbamate group" evidence="7">
    <location>
        <position position="150"/>
    </location>
    <ligand>
        <name>Zn(2+)</name>
        <dbReference type="ChEBI" id="CHEBI:29105"/>
        <label>1</label>
    </ligand>
</feature>
<keyword evidence="6 7" id="KW-0862">Zinc</keyword>
<dbReference type="InterPro" id="IPR011059">
    <property type="entry name" value="Metal-dep_hydrolase_composite"/>
</dbReference>
<keyword evidence="5 7" id="KW-0378">Hydrolase</keyword>
<keyword evidence="4 7" id="KW-0479">Metal-binding</keyword>
<dbReference type="AlphaFoldDB" id="K9AHM9"/>
<comment type="similarity">
    <text evidence="7">Belongs to the metallo-dependent hydrolases superfamily. Allantoinase family.</text>
</comment>
<dbReference type="EC" id="3.5.2.5" evidence="7"/>
<dbReference type="RefSeq" id="WP_009384109.1">
    <property type="nucleotide sequence ID" value="NZ_AMSQ01000015.1"/>
</dbReference>
<feature type="binding site" evidence="7">
    <location>
        <position position="59"/>
    </location>
    <ligand>
        <name>Zn(2+)</name>
        <dbReference type="ChEBI" id="CHEBI:29105"/>
        <label>1</label>
    </ligand>
</feature>
<dbReference type="GO" id="GO:0000256">
    <property type="term" value="P:allantoin catabolic process"/>
    <property type="evidence" value="ECO:0007669"/>
    <property type="project" value="UniProtKB-UniRule"/>
</dbReference>
<dbReference type="InterPro" id="IPR017593">
    <property type="entry name" value="Allantoinase"/>
</dbReference>
<dbReference type="NCBIfam" id="TIGR03178">
    <property type="entry name" value="allantoinase"/>
    <property type="match status" value="1"/>
</dbReference>
<comment type="catalytic activity">
    <reaction evidence="7">
        <text>(S)-allantoin + H2O = allantoate + H(+)</text>
        <dbReference type="Rhea" id="RHEA:17029"/>
        <dbReference type="ChEBI" id="CHEBI:15377"/>
        <dbReference type="ChEBI" id="CHEBI:15378"/>
        <dbReference type="ChEBI" id="CHEBI:15678"/>
        <dbReference type="ChEBI" id="CHEBI:17536"/>
        <dbReference type="EC" id="3.5.2.5"/>
    </reaction>
</comment>
<protein>
    <recommendedName>
        <fullName evidence="7">Allantoinase</fullName>
        <ecNumber evidence="7">3.5.2.5</ecNumber>
    </recommendedName>
    <alternativeName>
        <fullName evidence="7">Allantoin-utilizing enzyme</fullName>
    </alternativeName>
</protein>
<dbReference type="SUPFAM" id="SSF51556">
    <property type="entry name" value="Metallo-dependent hydrolases"/>
    <property type="match status" value="1"/>
</dbReference>
<feature type="binding site" evidence="7">
    <location>
        <position position="61"/>
    </location>
    <ligand>
        <name>Zn(2+)</name>
        <dbReference type="ChEBI" id="CHEBI:29105"/>
        <label>1</label>
    </ligand>
</feature>
<evidence type="ECO:0000256" key="7">
    <source>
        <dbReference type="HAMAP-Rule" id="MF_01645"/>
    </source>
</evidence>
<feature type="binding site" evidence="7">
    <location>
        <position position="319"/>
    </location>
    <ligand>
        <name>Zn(2+)</name>
        <dbReference type="ChEBI" id="CHEBI:29105"/>
        <label>1</label>
    </ligand>
</feature>
<evidence type="ECO:0000256" key="2">
    <source>
        <dbReference type="ARBA" id="ARBA00011881"/>
    </source>
</evidence>
<evidence type="ECO:0000256" key="6">
    <source>
        <dbReference type="ARBA" id="ARBA00022833"/>
    </source>
</evidence>
<keyword evidence="3 7" id="KW-0659">Purine metabolism</keyword>
<evidence type="ECO:0000313" key="9">
    <source>
        <dbReference type="EMBL" id="EKU46813.1"/>
    </source>
</evidence>
<gene>
    <name evidence="7" type="primary">allB</name>
    <name evidence="9" type="ORF">C273_08916</name>
</gene>
<dbReference type="GO" id="GO:0004038">
    <property type="term" value="F:allantoinase activity"/>
    <property type="evidence" value="ECO:0007669"/>
    <property type="project" value="UniProtKB-UniRule"/>
</dbReference>
<dbReference type="Proteomes" id="UP000009885">
    <property type="component" value="Unassembled WGS sequence"/>
</dbReference>
<accession>K9AHM9</accession>